<name>A0A9Q0QNX2_9MAGN</name>
<organism evidence="4 5">
    <name type="scientific">Protea cynaroides</name>
    <dbReference type="NCBI Taxonomy" id="273540"/>
    <lineage>
        <taxon>Eukaryota</taxon>
        <taxon>Viridiplantae</taxon>
        <taxon>Streptophyta</taxon>
        <taxon>Embryophyta</taxon>
        <taxon>Tracheophyta</taxon>
        <taxon>Spermatophyta</taxon>
        <taxon>Magnoliopsida</taxon>
        <taxon>Proteales</taxon>
        <taxon>Proteaceae</taxon>
        <taxon>Protea</taxon>
    </lineage>
</organism>
<evidence type="ECO:0000256" key="1">
    <source>
        <dbReference type="ARBA" id="ARBA00009861"/>
    </source>
</evidence>
<dbReference type="PANTHER" id="PTHR31896:SF12">
    <property type="entry name" value="HXXXD-TYPE ACYL-TRANSFERASE FAMILY PROTEIN"/>
    <property type="match status" value="1"/>
</dbReference>
<accession>A0A9Q0QNX2</accession>
<gene>
    <name evidence="4" type="ORF">NE237_018356</name>
</gene>
<dbReference type="Pfam" id="PF02458">
    <property type="entry name" value="Transferase"/>
    <property type="match status" value="1"/>
</dbReference>
<evidence type="ECO:0000313" key="5">
    <source>
        <dbReference type="Proteomes" id="UP001141806"/>
    </source>
</evidence>
<evidence type="ECO:0008006" key="6">
    <source>
        <dbReference type="Google" id="ProtNLM"/>
    </source>
</evidence>
<keyword evidence="3" id="KW-0012">Acyltransferase</keyword>
<evidence type="ECO:0000256" key="3">
    <source>
        <dbReference type="ARBA" id="ARBA00023315"/>
    </source>
</evidence>
<dbReference type="OrthoDB" id="1862401at2759"/>
<dbReference type="InterPro" id="IPR023213">
    <property type="entry name" value="CAT-like_dom_sf"/>
</dbReference>
<dbReference type="InterPro" id="IPR051283">
    <property type="entry name" value="Sec_Metabolite_Acyltrans"/>
</dbReference>
<keyword evidence="2" id="KW-0808">Transferase</keyword>
<dbReference type="FunFam" id="3.30.559.10:FF:000008">
    <property type="entry name" value="Tryptamine hydroxycinnamoyl transferase"/>
    <property type="match status" value="1"/>
</dbReference>
<sequence>MVSHPEVRHISRCSIKPEFVSEESKQRFHLTPWDLSLLSAHYIQTGLLFSKPIATNDPSITIIDNLKDSLSRTLVQFLPLAGHLVTHKQEDPPSYSISISLDCKNTPGVEFMHAVADVTTSDILSPIDVPPIVQSFFPLDKAVNHDGHTLPLLAVQVTEILDGIFIACSFNHVVGDGVSYWNFFNAWAEICRTINGKQDHISCPPILQRWFLDGHGPIINLPFSHHDEFIDRYRPPVVLRERYFHFSSQSIARLKAKANTEDNTSTISSFQALSALVWRCVTRSRRRLSSHQKTSCRFAINNRSRLNPPLSPDYFGNCVQPAGADATVGEVLNHGFGWAARLLHDAVSGHSDSKVRESLEAWMRSPLIYQFRKHFDPSSIMMGCSPRFNMYGCDFGWGKAEAVRSGSANKFDGKVSLYPGREGGGSVDLEVNLPAESMTALESDPEFMDAVSPSQHQTH</sequence>
<comment type="caution">
    <text evidence="4">The sequence shown here is derived from an EMBL/GenBank/DDBJ whole genome shotgun (WGS) entry which is preliminary data.</text>
</comment>
<dbReference type="Gene3D" id="3.30.559.10">
    <property type="entry name" value="Chloramphenicol acetyltransferase-like domain"/>
    <property type="match status" value="2"/>
</dbReference>
<comment type="similarity">
    <text evidence="1">Belongs to the plant acyltransferase family.</text>
</comment>
<evidence type="ECO:0000313" key="4">
    <source>
        <dbReference type="EMBL" id="KAJ4966507.1"/>
    </source>
</evidence>
<reference evidence="4" key="1">
    <citation type="journal article" date="2023" name="Plant J.">
        <title>The genome of the king protea, Protea cynaroides.</title>
        <authorList>
            <person name="Chang J."/>
            <person name="Duong T.A."/>
            <person name="Schoeman C."/>
            <person name="Ma X."/>
            <person name="Roodt D."/>
            <person name="Barker N."/>
            <person name="Li Z."/>
            <person name="Van de Peer Y."/>
            <person name="Mizrachi E."/>
        </authorList>
    </citation>
    <scope>NUCLEOTIDE SEQUENCE</scope>
    <source>
        <tissue evidence="4">Young leaves</tissue>
    </source>
</reference>
<keyword evidence="5" id="KW-1185">Reference proteome</keyword>
<evidence type="ECO:0000256" key="2">
    <source>
        <dbReference type="ARBA" id="ARBA00022679"/>
    </source>
</evidence>
<dbReference type="Proteomes" id="UP001141806">
    <property type="component" value="Unassembled WGS sequence"/>
</dbReference>
<dbReference type="GO" id="GO:0016746">
    <property type="term" value="F:acyltransferase activity"/>
    <property type="evidence" value="ECO:0007669"/>
    <property type="project" value="UniProtKB-KW"/>
</dbReference>
<dbReference type="EMBL" id="JAMYWD010000007">
    <property type="protein sequence ID" value="KAJ4966507.1"/>
    <property type="molecule type" value="Genomic_DNA"/>
</dbReference>
<protein>
    <recommendedName>
        <fullName evidence="6">Acetyltransferase</fullName>
    </recommendedName>
</protein>
<dbReference type="PANTHER" id="PTHR31896">
    <property type="entry name" value="FAMILY REGULATORY PROTEIN, PUTATIVE (AFU_ORTHOLOGUE AFUA_3G14730)-RELATED"/>
    <property type="match status" value="1"/>
</dbReference>
<dbReference type="AlphaFoldDB" id="A0A9Q0QNX2"/>
<proteinExistence type="inferred from homology"/>